<dbReference type="EMBL" id="JADFTS010000031">
    <property type="protein sequence ID" value="KAF9587189.1"/>
    <property type="molecule type" value="Genomic_DNA"/>
</dbReference>
<dbReference type="GO" id="GO:0003899">
    <property type="term" value="F:DNA-directed RNA polymerase activity"/>
    <property type="evidence" value="ECO:0007669"/>
    <property type="project" value="InterPro"/>
</dbReference>
<name>A0A835GTT9_9MAGN</name>
<sequence>LAASPEGEEASLSLKEAGSSGVRSAGVATYLTGVRRTLLVQKDGFKLFAGTANPANPLRDGDFPIHQNAQVQGCYVAYLSFWEMERMVQAMFENGYYALKLQNEGGRSVSNFRGRLQRLCRPGWLGSVEPLRSLTTSMPVVGRSSALGKTSIVPETLELYLYNLFMVYRDALDALGLVRYCCRRMLMTHVDLIEKLLNYNSTLSLSLSLSLSFGENRDQLMRRQLGGSAGILILYQL</sequence>
<dbReference type="InterPro" id="IPR000268">
    <property type="entry name" value="RPABC5/Rpb10"/>
</dbReference>
<protein>
    <submittedName>
        <fullName evidence="1">Uncharacterized protein</fullName>
    </submittedName>
</protein>
<evidence type="ECO:0000313" key="1">
    <source>
        <dbReference type="EMBL" id="KAF9587189.1"/>
    </source>
</evidence>
<dbReference type="AlphaFoldDB" id="A0A835GTT9"/>
<dbReference type="GO" id="GO:0006360">
    <property type="term" value="P:transcription by RNA polymerase I"/>
    <property type="evidence" value="ECO:0007669"/>
    <property type="project" value="TreeGrafter"/>
</dbReference>
<dbReference type="OrthoDB" id="10258858at2759"/>
<dbReference type="GO" id="GO:0005736">
    <property type="term" value="C:RNA polymerase I complex"/>
    <property type="evidence" value="ECO:0007669"/>
    <property type="project" value="TreeGrafter"/>
</dbReference>
<feature type="non-terminal residue" evidence="1">
    <location>
        <position position="1"/>
    </location>
</feature>
<proteinExistence type="predicted"/>
<gene>
    <name evidence="1" type="ORF">IFM89_039578</name>
</gene>
<accession>A0A835GTT9</accession>
<dbReference type="InterPro" id="IPR023580">
    <property type="entry name" value="RNA_pol_su_RPB10"/>
</dbReference>
<dbReference type="Gene3D" id="1.10.10.60">
    <property type="entry name" value="Homeodomain-like"/>
    <property type="match status" value="1"/>
</dbReference>
<reference evidence="1 2" key="1">
    <citation type="submission" date="2020-10" db="EMBL/GenBank/DDBJ databases">
        <title>The Coptis chinensis genome and diversification of protoberbering-type alkaloids.</title>
        <authorList>
            <person name="Wang B."/>
            <person name="Shu S."/>
            <person name="Song C."/>
            <person name="Liu Y."/>
        </authorList>
    </citation>
    <scope>NUCLEOTIDE SEQUENCE [LARGE SCALE GENOMIC DNA]</scope>
    <source>
        <strain evidence="1">HL-2020</strain>
        <tissue evidence="1">Leaf</tissue>
    </source>
</reference>
<keyword evidence="2" id="KW-1185">Reference proteome</keyword>
<dbReference type="PANTHER" id="PTHR23431:SF9">
    <property type="entry name" value="DNA-DIRECTED RNA POLYMERASE SUBUNIT 10-LIKE PROTEIN"/>
    <property type="match status" value="1"/>
</dbReference>
<dbReference type="Pfam" id="PF01194">
    <property type="entry name" value="RNA_pol_N"/>
    <property type="match status" value="1"/>
</dbReference>
<comment type="caution">
    <text evidence="1">The sequence shown here is derived from an EMBL/GenBank/DDBJ whole genome shotgun (WGS) entry which is preliminary data.</text>
</comment>
<dbReference type="GO" id="GO:0042797">
    <property type="term" value="P:tRNA transcription by RNA polymerase III"/>
    <property type="evidence" value="ECO:0007669"/>
    <property type="project" value="TreeGrafter"/>
</dbReference>
<dbReference type="GO" id="GO:0006366">
    <property type="term" value="P:transcription by RNA polymerase II"/>
    <property type="evidence" value="ECO:0007669"/>
    <property type="project" value="TreeGrafter"/>
</dbReference>
<dbReference type="GO" id="GO:0003677">
    <property type="term" value="F:DNA binding"/>
    <property type="evidence" value="ECO:0007669"/>
    <property type="project" value="InterPro"/>
</dbReference>
<organism evidence="1 2">
    <name type="scientific">Coptis chinensis</name>
    <dbReference type="NCBI Taxonomy" id="261450"/>
    <lineage>
        <taxon>Eukaryota</taxon>
        <taxon>Viridiplantae</taxon>
        <taxon>Streptophyta</taxon>
        <taxon>Embryophyta</taxon>
        <taxon>Tracheophyta</taxon>
        <taxon>Spermatophyta</taxon>
        <taxon>Magnoliopsida</taxon>
        <taxon>Ranunculales</taxon>
        <taxon>Ranunculaceae</taxon>
        <taxon>Coptidoideae</taxon>
        <taxon>Coptis</taxon>
    </lineage>
</organism>
<dbReference type="GO" id="GO:0005666">
    <property type="term" value="C:RNA polymerase III complex"/>
    <property type="evidence" value="ECO:0007669"/>
    <property type="project" value="TreeGrafter"/>
</dbReference>
<dbReference type="GO" id="GO:0008270">
    <property type="term" value="F:zinc ion binding"/>
    <property type="evidence" value="ECO:0007669"/>
    <property type="project" value="TreeGrafter"/>
</dbReference>
<evidence type="ECO:0000313" key="2">
    <source>
        <dbReference type="Proteomes" id="UP000631114"/>
    </source>
</evidence>
<dbReference type="Proteomes" id="UP000631114">
    <property type="component" value="Unassembled WGS sequence"/>
</dbReference>
<dbReference type="PANTHER" id="PTHR23431">
    <property type="entry name" value="DNA-DIRECTED RNA POLYMERASES I, II, AND III SUBUNIT RPABC5 FAMILY MEMBER"/>
    <property type="match status" value="1"/>
</dbReference>
<dbReference type="SUPFAM" id="SSF46924">
    <property type="entry name" value="RNA polymerase subunit RPB10"/>
    <property type="match status" value="1"/>
</dbReference>
<dbReference type="GO" id="GO:0005665">
    <property type="term" value="C:RNA polymerase II, core complex"/>
    <property type="evidence" value="ECO:0007669"/>
    <property type="project" value="TreeGrafter"/>
</dbReference>